<evidence type="ECO:0000259" key="3">
    <source>
        <dbReference type="PROSITE" id="PS50994"/>
    </source>
</evidence>
<reference evidence="5" key="1">
    <citation type="journal article" date="2015" name="Proc. Natl. Acad. Sci. U.S.A.">
        <title>Genome sequence of the Asian Tiger mosquito, Aedes albopictus, reveals insights into its biology, genetics, and evolution.</title>
        <authorList>
            <person name="Chen X.G."/>
            <person name="Jiang X."/>
            <person name="Gu J."/>
            <person name="Xu M."/>
            <person name="Wu Y."/>
            <person name="Deng Y."/>
            <person name="Zhang C."/>
            <person name="Bonizzoni M."/>
            <person name="Dermauw W."/>
            <person name="Vontas J."/>
            <person name="Armbruster P."/>
            <person name="Huang X."/>
            <person name="Yang Y."/>
            <person name="Zhang H."/>
            <person name="He W."/>
            <person name="Peng H."/>
            <person name="Liu Y."/>
            <person name="Wu K."/>
            <person name="Chen J."/>
            <person name="Lirakis M."/>
            <person name="Topalis P."/>
            <person name="Van Leeuwen T."/>
            <person name="Hall A.B."/>
            <person name="Jiang X."/>
            <person name="Thorpe C."/>
            <person name="Mueller R.L."/>
            <person name="Sun C."/>
            <person name="Waterhouse R.M."/>
            <person name="Yan G."/>
            <person name="Tu Z.J."/>
            <person name="Fang X."/>
            <person name="James A.A."/>
        </authorList>
    </citation>
    <scope>NUCLEOTIDE SEQUENCE [LARGE SCALE GENOMIC DNA]</scope>
    <source>
        <strain evidence="5">Foshan</strain>
    </source>
</reference>
<evidence type="ECO:0000256" key="2">
    <source>
        <dbReference type="SAM" id="MobiDB-lite"/>
    </source>
</evidence>
<dbReference type="PANTHER" id="PTHR37984">
    <property type="entry name" value="PROTEIN CBG26694"/>
    <property type="match status" value="1"/>
</dbReference>
<dbReference type="InterPro" id="IPR041588">
    <property type="entry name" value="Integrase_H2C2"/>
</dbReference>
<dbReference type="Gene3D" id="3.30.420.10">
    <property type="entry name" value="Ribonuclease H-like superfamily/Ribonuclease H"/>
    <property type="match status" value="1"/>
</dbReference>
<dbReference type="GeneID" id="115263674"/>
<dbReference type="RefSeq" id="XP_029722741.2">
    <property type="nucleotide sequence ID" value="XM_029866881.2"/>
</dbReference>
<sequence>MKYQAFQGDLYLQGDLLMKREKMVLPSTLRDRALRLAHRSHPGMSTMKNFLRQGLWWPGMDRQIEDFVKTCPECQLVTVISRPLPIENTELPQNPWDYVSMDFASASDNLNWKALVLTDNYSRFLVVLPMDKTDTEALKRSLRKVFNTYYVPKTLKADNGPPFNSVELESWLKNIWGVRLIHSTPLNPTENGLVERSMQGINKITAIAKLGKLNWKEAISDYVAAYNSWPHHVTKIPTAELMFGRTVRSVLPNLRTDQHQSFDEELRDRDQRAKFNRNSREDIARRARNSEIEVGDTVLVSQQKRDKADTPYKNAFHKVINIQGAGRATVLDTTTAKTYDRNVKLLKKYEHRKPNDLADNALEEKEHEPPQQRNLQFEPRDHPILKEATKRCEEAIGLPDDDEPIAKRRNAREIKRPQRFLNTIRPDDE</sequence>
<dbReference type="InterPro" id="IPR001584">
    <property type="entry name" value="Integrase_cat-core"/>
</dbReference>
<feature type="region of interest" description="Disordered" evidence="2">
    <location>
        <begin position="360"/>
        <end position="380"/>
    </location>
</feature>
<dbReference type="PROSITE" id="PS50994">
    <property type="entry name" value="INTEGRASE"/>
    <property type="match status" value="1"/>
</dbReference>
<reference evidence="4" key="2">
    <citation type="submission" date="2025-05" db="UniProtKB">
        <authorList>
            <consortium name="EnsemblMetazoa"/>
        </authorList>
    </citation>
    <scope>IDENTIFICATION</scope>
    <source>
        <strain evidence="4">Foshan</strain>
    </source>
</reference>
<proteinExistence type="predicted"/>
<dbReference type="PANTHER" id="PTHR37984:SF11">
    <property type="entry name" value="INTEGRASE CATALYTIC DOMAIN-CONTAINING PROTEIN"/>
    <property type="match status" value="1"/>
</dbReference>
<dbReference type="EnsemblMetazoa" id="AALFPA23_024022.R35814">
    <property type="protein sequence ID" value="AALFPA23_024022.P35814"/>
    <property type="gene ID" value="AALFPA23_024022"/>
</dbReference>
<feature type="region of interest" description="Disordered" evidence="2">
    <location>
        <begin position="395"/>
        <end position="429"/>
    </location>
</feature>
<dbReference type="InterPro" id="IPR012337">
    <property type="entry name" value="RNaseH-like_sf"/>
</dbReference>
<dbReference type="Proteomes" id="UP000069940">
    <property type="component" value="Unassembled WGS sequence"/>
</dbReference>
<evidence type="ECO:0000256" key="1">
    <source>
        <dbReference type="ARBA" id="ARBA00012493"/>
    </source>
</evidence>
<name>A0ABM2A390_AEDAL</name>
<accession>A0ABM2A390</accession>
<dbReference type="Gene3D" id="1.10.340.70">
    <property type="match status" value="1"/>
</dbReference>
<evidence type="ECO:0000313" key="4">
    <source>
        <dbReference type="EnsemblMetazoa" id="AALFPA23_024022.P35814"/>
    </source>
</evidence>
<feature type="compositionally biased region" description="Basic and acidic residues" evidence="2">
    <location>
        <begin position="360"/>
        <end position="370"/>
    </location>
</feature>
<dbReference type="SUPFAM" id="SSF53098">
    <property type="entry name" value="Ribonuclease H-like"/>
    <property type="match status" value="1"/>
</dbReference>
<dbReference type="InterPro" id="IPR050951">
    <property type="entry name" value="Retrovirus_Pol_polyprotein"/>
</dbReference>
<protein>
    <recommendedName>
        <fullName evidence="1">RNA-directed DNA polymerase</fullName>
        <ecNumber evidence="1">2.7.7.49</ecNumber>
    </recommendedName>
</protein>
<keyword evidence="5" id="KW-1185">Reference proteome</keyword>
<dbReference type="EC" id="2.7.7.49" evidence="1"/>
<evidence type="ECO:0000313" key="5">
    <source>
        <dbReference type="Proteomes" id="UP000069940"/>
    </source>
</evidence>
<dbReference type="InterPro" id="IPR036397">
    <property type="entry name" value="RNaseH_sf"/>
</dbReference>
<dbReference type="Pfam" id="PF00665">
    <property type="entry name" value="rve"/>
    <property type="match status" value="1"/>
</dbReference>
<dbReference type="Pfam" id="PF17921">
    <property type="entry name" value="Integrase_H2C2"/>
    <property type="match status" value="1"/>
</dbReference>
<feature type="domain" description="Integrase catalytic" evidence="3">
    <location>
        <begin position="91"/>
        <end position="247"/>
    </location>
</feature>
<organism evidence="4 5">
    <name type="scientific">Aedes albopictus</name>
    <name type="common">Asian tiger mosquito</name>
    <name type="synonym">Stegomyia albopicta</name>
    <dbReference type="NCBI Taxonomy" id="7160"/>
    <lineage>
        <taxon>Eukaryota</taxon>
        <taxon>Metazoa</taxon>
        <taxon>Ecdysozoa</taxon>
        <taxon>Arthropoda</taxon>
        <taxon>Hexapoda</taxon>
        <taxon>Insecta</taxon>
        <taxon>Pterygota</taxon>
        <taxon>Neoptera</taxon>
        <taxon>Endopterygota</taxon>
        <taxon>Diptera</taxon>
        <taxon>Nematocera</taxon>
        <taxon>Culicoidea</taxon>
        <taxon>Culicidae</taxon>
        <taxon>Culicinae</taxon>
        <taxon>Aedini</taxon>
        <taxon>Aedes</taxon>
        <taxon>Stegomyia</taxon>
    </lineage>
</organism>